<name>A0AAV7GYW7_DENCH</name>
<proteinExistence type="inferred from homology"/>
<comment type="similarity">
    <text evidence="6">Belongs to the Aux/IAA family.</text>
</comment>
<dbReference type="AlphaFoldDB" id="A0AAV7GYW7"/>
<evidence type="ECO:0000313" key="10">
    <source>
        <dbReference type="Proteomes" id="UP000775213"/>
    </source>
</evidence>
<dbReference type="Pfam" id="PF02309">
    <property type="entry name" value="AUX_IAA"/>
    <property type="match status" value="1"/>
</dbReference>
<comment type="subcellular location">
    <subcellularLocation>
        <location evidence="1 6">Nucleus</location>
    </subcellularLocation>
</comment>
<evidence type="ECO:0000256" key="7">
    <source>
        <dbReference type="SAM" id="MobiDB-lite"/>
    </source>
</evidence>
<dbReference type="SUPFAM" id="SSF54277">
    <property type="entry name" value="CAD &amp; PB1 domains"/>
    <property type="match status" value="1"/>
</dbReference>
<dbReference type="InterPro" id="IPR044835">
    <property type="entry name" value="ARF_plant"/>
</dbReference>
<feature type="region of interest" description="Disordered" evidence="7">
    <location>
        <begin position="115"/>
        <end position="149"/>
    </location>
</feature>
<dbReference type="GO" id="GO:0006355">
    <property type="term" value="P:regulation of DNA-templated transcription"/>
    <property type="evidence" value="ECO:0007669"/>
    <property type="project" value="InterPro"/>
</dbReference>
<organism evidence="9 10">
    <name type="scientific">Dendrobium chrysotoxum</name>
    <name type="common">Orchid</name>
    <dbReference type="NCBI Taxonomy" id="161865"/>
    <lineage>
        <taxon>Eukaryota</taxon>
        <taxon>Viridiplantae</taxon>
        <taxon>Streptophyta</taxon>
        <taxon>Embryophyta</taxon>
        <taxon>Tracheophyta</taxon>
        <taxon>Spermatophyta</taxon>
        <taxon>Magnoliopsida</taxon>
        <taxon>Liliopsida</taxon>
        <taxon>Asparagales</taxon>
        <taxon>Orchidaceae</taxon>
        <taxon>Epidendroideae</taxon>
        <taxon>Malaxideae</taxon>
        <taxon>Dendrobiinae</taxon>
        <taxon>Dendrobium</taxon>
    </lineage>
</organism>
<comment type="caution">
    <text evidence="9">The sequence shown here is derived from an EMBL/GenBank/DDBJ whole genome shotgun (WGS) entry which is preliminary data.</text>
</comment>
<evidence type="ECO:0000256" key="3">
    <source>
        <dbReference type="ARBA" id="ARBA00023163"/>
    </source>
</evidence>
<keyword evidence="6" id="KW-0678">Repressor</keyword>
<evidence type="ECO:0000256" key="1">
    <source>
        <dbReference type="ARBA" id="ARBA00004123"/>
    </source>
</evidence>
<reference evidence="9 10" key="1">
    <citation type="journal article" date="2021" name="Hortic Res">
        <title>Chromosome-scale assembly of the Dendrobium chrysotoxum genome enhances the understanding of orchid evolution.</title>
        <authorList>
            <person name="Zhang Y."/>
            <person name="Zhang G.Q."/>
            <person name="Zhang D."/>
            <person name="Liu X.D."/>
            <person name="Xu X.Y."/>
            <person name="Sun W.H."/>
            <person name="Yu X."/>
            <person name="Zhu X."/>
            <person name="Wang Z.W."/>
            <person name="Zhao X."/>
            <person name="Zhong W.Y."/>
            <person name="Chen H."/>
            <person name="Yin W.L."/>
            <person name="Huang T."/>
            <person name="Niu S.C."/>
            <person name="Liu Z.J."/>
        </authorList>
    </citation>
    <scope>NUCLEOTIDE SEQUENCE [LARGE SCALE GENOMIC DNA]</scope>
    <source>
        <strain evidence="9">Lindl</strain>
    </source>
</reference>
<dbReference type="GO" id="GO:0005634">
    <property type="term" value="C:nucleus"/>
    <property type="evidence" value="ECO:0007669"/>
    <property type="project" value="UniProtKB-SubCell"/>
</dbReference>
<evidence type="ECO:0000259" key="8">
    <source>
        <dbReference type="PROSITE" id="PS51745"/>
    </source>
</evidence>
<dbReference type="Proteomes" id="UP000775213">
    <property type="component" value="Unassembled WGS sequence"/>
</dbReference>
<gene>
    <name evidence="9" type="ORF">IEQ34_011108</name>
</gene>
<dbReference type="GO" id="GO:0003677">
    <property type="term" value="F:DNA binding"/>
    <property type="evidence" value="ECO:0007669"/>
    <property type="project" value="InterPro"/>
</dbReference>
<keyword evidence="10" id="KW-1185">Reference proteome</keyword>
<evidence type="ECO:0000256" key="4">
    <source>
        <dbReference type="ARBA" id="ARBA00023242"/>
    </source>
</evidence>
<keyword evidence="3 6" id="KW-0804">Transcription</keyword>
<dbReference type="InterPro" id="IPR053793">
    <property type="entry name" value="PB1-like"/>
</dbReference>
<dbReference type="GO" id="GO:0009734">
    <property type="term" value="P:auxin-activated signaling pathway"/>
    <property type="evidence" value="ECO:0007669"/>
    <property type="project" value="UniProtKB-UniRule"/>
</dbReference>
<evidence type="ECO:0000256" key="2">
    <source>
        <dbReference type="ARBA" id="ARBA00023015"/>
    </source>
</evidence>
<evidence type="ECO:0000256" key="6">
    <source>
        <dbReference type="RuleBase" id="RU004549"/>
    </source>
</evidence>
<dbReference type="Gene3D" id="3.10.20.90">
    <property type="entry name" value="Phosphatidylinositol 3-kinase Catalytic Subunit, Chain A, domain 1"/>
    <property type="match status" value="1"/>
</dbReference>
<feature type="domain" description="PB1" evidence="8">
    <location>
        <begin position="150"/>
        <end position="231"/>
    </location>
</feature>
<dbReference type="EMBL" id="JAGFBR010000010">
    <property type="protein sequence ID" value="KAH0460445.1"/>
    <property type="molecule type" value="Genomic_DNA"/>
</dbReference>
<dbReference type="PANTHER" id="PTHR31384">
    <property type="entry name" value="AUXIN RESPONSE FACTOR 4-RELATED"/>
    <property type="match status" value="1"/>
</dbReference>
<evidence type="ECO:0000313" key="9">
    <source>
        <dbReference type="EMBL" id="KAH0460445.1"/>
    </source>
</evidence>
<comment type="function">
    <text evidence="6">Aux/IAA proteins are short-lived transcriptional factors that function as repressors of early auxin response genes at low auxin concentrations.</text>
</comment>
<dbReference type="InterPro" id="IPR033389">
    <property type="entry name" value="AUX/IAA_dom"/>
</dbReference>
<evidence type="ECO:0000256" key="5">
    <source>
        <dbReference type="ARBA" id="ARBA00023294"/>
    </source>
</evidence>
<accession>A0AAV7GYW7</accession>
<keyword evidence="4 6" id="KW-0539">Nucleus</keyword>
<sequence length="246" mass="27485">MHSQSYERNFQCNGVLSGFLKQNSALMNSKPLSSSSSASLKSFQEINQLNKAATPKRQSILGYVPKDECKKPKIGATYRLFGIDLIKPSSFSSLSEKNPSSETTEEPQVLISPTAEPLDQHSEQKISTKLQKTELVSPKEIQSKHSGSTRSRIKVHMHGVAVGRAMDIMKLRGYDELISELDKMFEIKGELSPRDKWEVVFTDDEGDLITSISHSSIKCLAIEYKCFVLGFEISIQHTRLKGGNFI</sequence>
<protein>
    <recommendedName>
        <fullName evidence="6">Auxin-responsive protein</fullName>
    </recommendedName>
</protein>
<dbReference type="PROSITE" id="PS51745">
    <property type="entry name" value="PB1"/>
    <property type="match status" value="1"/>
</dbReference>
<dbReference type="PANTHER" id="PTHR31384:SF1">
    <property type="entry name" value="AUXIN RESPONSE FACTOR 9"/>
    <property type="match status" value="1"/>
</dbReference>
<comment type="subunit">
    <text evidence="6">Homodimers and heterodimers.</text>
</comment>
<keyword evidence="2 6" id="KW-0805">Transcription regulation</keyword>
<keyword evidence="5 6" id="KW-0927">Auxin signaling pathway</keyword>